<comment type="subcellular location">
    <subcellularLocation>
        <location evidence="1">Nucleus</location>
    </subcellularLocation>
</comment>
<dbReference type="Pfam" id="PF02735">
    <property type="entry name" value="Ku"/>
    <property type="match status" value="1"/>
</dbReference>
<dbReference type="InterPro" id="IPR036465">
    <property type="entry name" value="vWFA_dom_sf"/>
</dbReference>
<dbReference type="HOGENOM" id="CLU_010975_2_2_1"/>
<dbReference type="InterPro" id="IPR006164">
    <property type="entry name" value="DNA_bd_Ku70/Ku80"/>
</dbReference>
<evidence type="ECO:0000256" key="3">
    <source>
        <dbReference type="ARBA" id="ARBA00022741"/>
    </source>
</evidence>
<feature type="compositionally biased region" description="Basic and acidic residues" evidence="12">
    <location>
        <begin position="282"/>
        <end position="301"/>
    </location>
</feature>
<keyword evidence="11" id="KW-0539">Nucleus</keyword>
<dbReference type="AlphaFoldDB" id="F0X1I1"/>
<keyword evidence="10" id="KW-0234">DNA repair</keyword>
<dbReference type="InterPro" id="IPR036494">
    <property type="entry name" value="Ku_C_sf"/>
</dbReference>
<organism evidence="14">
    <name type="scientific">Albugo laibachii Nc14</name>
    <dbReference type="NCBI Taxonomy" id="890382"/>
    <lineage>
        <taxon>Eukaryota</taxon>
        <taxon>Sar</taxon>
        <taxon>Stramenopiles</taxon>
        <taxon>Oomycota</taxon>
        <taxon>Peronosporomycetes</taxon>
        <taxon>Albuginales</taxon>
        <taxon>Albuginaceae</taxon>
        <taxon>Albugo</taxon>
    </lineage>
</organism>
<evidence type="ECO:0000256" key="12">
    <source>
        <dbReference type="SAM" id="MobiDB-lite"/>
    </source>
</evidence>
<dbReference type="GO" id="GO:0043564">
    <property type="term" value="C:Ku70:Ku80 complex"/>
    <property type="evidence" value="ECO:0007669"/>
    <property type="project" value="InterPro"/>
</dbReference>
<keyword evidence="9" id="KW-0233">DNA recombination</keyword>
<dbReference type="Gene3D" id="1.10.1600.10">
    <property type="match status" value="1"/>
</dbReference>
<dbReference type="Pfam" id="PF08785">
    <property type="entry name" value="Ku_PK_bind"/>
    <property type="match status" value="1"/>
</dbReference>
<sequence length="709" mass="79951">MLVLDTGPSMNTPLHKSGTEDRNALKHTSTDKDQPTKLQIATNVMQTIMHQKMFYAPNDEIGMVAFGSKMTRNHLNDEHGEDQYAHIFTISHLDVPNVETCNSLSKVSELCGDDKNIKVDVLDGMIVALDLLHRRTLAMQFKRRIILLTDASSKIENTSDLEPVVEMMKSLHVAIEIVVFDFVHPQEKLEKKAKEDIGCVVKQEHPTYFKEANEKMLLSLVQAVGGQLVSVEEEIKLLKRGMKKRVMQVTKFRGDLEIGSFGIPVYCFIKVKMSTLPSLMKESELSQEKHEGVRQDRRYMDPDSPDEEVPPDQRIKAYTYGHESVPFSSADLEAFKFHTEKSLKLLGFVDAKSVHPANFMVNTNVFLSDPTKKNAATCFATLVNAMRMKNQVAIARFVPRKNAAPKVIALIPHIPAKEIPYHAFWSQQLPFEEDLRDFEFPSILQDNSKSIPSKEQQQIANSLVDGLSVDDDEINPRTCYNPVLRRFYDSVVARAIDPDAGISPLPKCESMEARKTRVSMLILAFDDAFQLKEAMKKSVESKKQTFWSDVAEPEDVIDVHVKKEYPLKAEAFDEKIEKEQVHYVGSLNPIADFEALVDTVKSEPPQNDQNGQIARAIAGLKAQIEHILSHGQLSCTKALQCLQHFRKRSVDLGYSIHFNSFLQQLKAQYGATRVWDSIQAAGITLLSTDDDDSISITKQEAELFASSEI</sequence>
<keyword evidence="3" id="KW-0547">Nucleotide-binding</keyword>
<dbReference type="Gene3D" id="2.40.290.10">
    <property type="match status" value="1"/>
</dbReference>
<dbReference type="Gene3D" id="3.40.50.410">
    <property type="entry name" value="von Willebrand factor, type A domain"/>
    <property type="match status" value="1"/>
</dbReference>
<accession>F0X1I1</accession>
<feature type="compositionally biased region" description="Basic and acidic residues" evidence="12">
    <location>
        <begin position="17"/>
        <end position="34"/>
    </location>
</feature>
<reference evidence="14" key="2">
    <citation type="submission" date="2011-02" db="EMBL/GenBank/DDBJ databases">
        <authorList>
            <person name="MacLean D."/>
        </authorList>
    </citation>
    <scope>NUCLEOTIDE SEQUENCE</scope>
</reference>
<dbReference type="PANTHER" id="PTHR12604">
    <property type="entry name" value="KU AUTOANTIGEN DNA HELICASE"/>
    <property type="match status" value="1"/>
</dbReference>
<evidence type="ECO:0000256" key="6">
    <source>
        <dbReference type="ARBA" id="ARBA00022806"/>
    </source>
</evidence>
<evidence type="ECO:0000259" key="13">
    <source>
        <dbReference type="SMART" id="SM00559"/>
    </source>
</evidence>
<keyword evidence="4" id="KW-0227">DNA damage</keyword>
<feature type="domain" description="Ku" evidence="13">
    <location>
        <begin position="306"/>
        <end position="446"/>
    </location>
</feature>
<evidence type="ECO:0000256" key="2">
    <source>
        <dbReference type="ARBA" id="ARBA00007726"/>
    </source>
</evidence>
<evidence type="ECO:0000256" key="7">
    <source>
        <dbReference type="ARBA" id="ARBA00022840"/>
    </source>
</evidence>
<proteinExistence type="inferred from homology"/>
<dbReference type="EMBL" id="FR824632">
    <property type="protein sequence ID" value="CCA27667.1"/>
    <property type="molecule type" value="Genomic_DNA"/>
</dbReference>
<dbReference type="InterPro" id="IPR005161">
    <property type="entry name" value="Ku_N"/>
</dbReference>
<dbReference type="GO" id="GO:0000723">
    <property type="term" value="P:telomere maintenance"/>
    <property type="evidence" value="ECO:0007669"/>
    <property type="project" value="InterPro"/>
</dbReference>
<evidence type="ECO:0000256" key="4">
    <source>
        <dbReference type="ARBA" id="ARBA00022763"/>
    </source>
</evidence>
<keyword evidence="5" id="KW-0378">Hydrolase</keyword>
<evidence type="ECO:0000313" key="15">
    <source>
        <dbReference type="EMBL" id="CCA27822.1"/>
    </source>
</evidence>
<dbReference type="GO" id="GO:0005524">
    <property type="term" value="F:ATP binding"/>
    <property type="evidence" value="ECO:0007669"/>
    <property type="project" value="UniProtKB-KW"/>
</dbReference>
<evidence type="ECO:0000256" key="5">
    <source>
        <dbReference type="ARBA" id="ARBA00022801"/>
    </source>
</evidence>
<dbReference type="InterPro" id="IPR024193">
    <property type="entry name" value="Ku80"/>
</dbReference>
<evidence type="ECO:0000256" key="10">
    <source>
        <dbReference type="ARBA" id="ARBA00023204"/>
    </source>
</evidence>
<dbReference type="GO" id="GO:0003690">
    <property type="term" value="F:double-stranded DNA binding"/>
    <property type="evidence" value="ECO:0007669"/>
    <property type="project" value="TreeGrafter"/>
</dbReference>
<dbReference type="GO" id="GO:0006310">
    <property type="term" value="P:DNA recombination"/>
    <property type="evidence" value="ECO:0007669"/>
    <property type="project" value="UniProtKB-KW"/>
</dbReference>
<keyword evidence="7" id="KW-0067">ATP-binding</keyword>
<keyword evidence="8" id="KW-0238">DNA-binding</keyword>
<protein>
    <submittedName>
        <fullName evidence="14">Uncharacterized protein AlNc14C624G12272</fullName>
    </submittedName>
    <submittedName>
        <fullName evidence="15">Uncharacterized protein AlNc14C721G12442</fullName>
    </submittedName>
</protein>
<evidence type="ECO:0000256" key="8">
    <source>
        <dbReference type="ARBA" id="ARBA00023125"/>
    </source>
</evidence>
<comment type="similarity">
    <text evidence="2">Belongs to the ku80 family.</text>
</comment>
<dbReference type="GO" id="GO:0042162">
    <property type="term" value="F:telomeric DNA binding"/>
    <property type="evidence" value="ECO:0007669"/>
    <property type="project" value="InterPro"/>
</dbReference>
<dbReference type="GO" id="GO:0003684">
    <property type="term" value="F:damaged DNA binding"/>
    <property type="evidence" value="ECO:0007669"/>
    <property type="project" value="InterPro"/>
</dbReference>
<dbReference type="Gene3D" id="1.25.40.240">
    <property type="entry name" value="Ku, C-terminal domain"/>
    <property type="match status" value="1"/>
</dbReference>
<evidence type="ECO:0000256" key="9">
    <source>
        <dbReference type="ARBA" id="ARBA00023172"/>
    </source>
</evidence>
<dbReference type="Pfam" id="PF03731">
    <property type="entry name" value="Ku_N"/>
    <property type="match status" value="1"/>
</dbReference>
<dbReference type="SMART" id="SM00559">
    <property type="entry name" value="Ku78"/>
    <property type="match status" value="1"/>
</dbReference>
<reference evidence="14" key="1">
    <citation type="journal article" date="2011" name="PLoS Biol.">
        <title>Gene gain and loss during evolution of obligate parasitism in the white rust pathogen of Arabidopsis thaliana.</title>
        <authorList>
            <person name="Kemen E."/>
            <person name="Gardiner A."/>
            <person name="Schultz-Larsen T."/>
            <person name="Kemen A.C."/>
            <person name="Balmuth A.L."/>
            <person name="Robert-Seilaniantz A."/>
            <person name="Bailey K."/>
            <person name="Holub E."/>
            <person name="Studholme D.J."/>
            <person name="Maclean D."/>
            <person name="Jones J.D."/>
        </authorList>
    </citation>
    <scope>NUCLEOTIDE SEQUENCE</scope>
</reference>
<dbReference type="GO" id="GO:0004386">
    <property type="term" value="F:helicase activity"/>
    <property type="evidence" value="ECO:0007669"/>
    <property type="project" value="UniProtKB-KW"/>
</dbReference>
<feature type="region of interest" description="Disordered" evidence="12">
    <location>
        <begin position="282"/>
        <end position="311"/>
    </location>
</feature>
<evidence type="ECO:0000256" key="11">
    <source>
        <dbReference type="ARBA" id="ARBA00023242"/>
    </source>
</evidence>
<dbReference type="SUPFAM" id="SSF53300">
    <property type="entry name" value="vWA-like"/>
    <property type="match status" value="1"/>
</dbReference>
<dbReference type="EMBL" id="FR824686">
    <property type="protein sequence ID" value="CCA27822.1"/>
    <property type="molecule type" value="Genomic_DNA"/>
</dbReference>
<feature type="region of interest" description="Disordered" evidence="12">
    <location>
        <begin position="1"/>
        <end position="34"/>
    </location>
</feature>
<evidence type="ECO:0000256" key="1">
    <source>
        <dbReference type="ARBA" id="ARBA00004123"/>
    </source>
</evidence>
<dbReference type="GO" id="GO:0006303">
    <property type="term" value="P:double-strand break repair via nonhomologous end joining"/>
    <property type="evidence" value="ECO:0007669"/>
    <property type="project" value="InterPro"/>
</dbReference>
<keyword evidence="6" id="KW-0347">Helicase</keyword>
<dbReference type="CDD" id="cd00873">
    <property type="entry name" value="KU80"/>
    <property type="match status" value="1"/>
</dbReference>
<dbReference type="SUPFAM" id="SSF100939">
    <property type="entry name" value="SPOC domain-like"/>
    <property type="match status" value="1"/>
</dbReference>
<dbReference type="PANTHER" id="PTHR12604:SF4">
    <property type="entry name" value="X-RAY REPAIR CROSS-COMPLEMENTING PROTEIN 5"/>
    <property type="match status" value="1"/>
</dbReference>
<dbReference type="GO" id="GO:0016787">
    <property type="term" value="F:hydrolase activity"/>
    <property type="evidence" value="ECO:0007669"/>
    <property type="project" value="UniProtKB-KW"/>
</dbReference>
<dbReference type="InterPro" id="IPR016194">
    <property type="entry name" value="SPOC-like_C_dom_sf"/>
</dbReference>
<gene>
    <name evidence="14" type="primary">AlNc14C624G12272</name>
    <name evidence="15" type="synonym">AlNc14C721G12442</name>
    <name evidence="14" type="ORF">ALNC14_138110</name>
    <name evidence="15" type="ORF">ALNC14_139660</name>
</gene>
<evidence type="ECO:0000313" key="14">
    <source>
        <dbReference type="EMBL" id="CCA27667.1"/>
    </source>
</evidence>
<dbReference type="InterPro" id="IPR014893">
    <property type="entry name" value="Ku_PK_bind"/>
</dbReference>
<name>F0X1I1_9STRA</name>
<dbReference type="SUPFAM" id="SSF101420">
    <property type="entry name" value="C-terminal domain of Ku80"/>
    <property type="match status" value="1"/>
</dbReference>